<dbReference type="PROSITE" id="PS51805">
    <property type="entry name" value="EPHD"/>
    <property type="match status" value="1"/>
</dbReference>
<feature type="compositionally biased region" description="Basic and acidic residues" evidence="4">
    <location>
        <begin position="589"/>
        <end position="607"/>
    </location>
</feature>
<evidence type="ECO:0000313" key="7">
    <source>
        <dbReference type="Proteomes" id="UP001642360"/>
    </source>
</evidence>
<keyword evidence="3" id="KW-0862">Zinc</keyword>
<dbReference type="EMBL" id="CAUOFW020004913">
    <property type="protein sequence ID" value="CAK9167738.1"/>
    <property type="molecule type" value="Genomic_DNA"/>
</dbReference>
<comment type="caution">
    <text evidence="6">The sequence shown here is derived from an EMBL/GenBank/DDBJ whole genome shotgun (WGS) entry which is preliminary data.</text>
</comment>
<keyword evidence="2" id="KW-0863">Zinc-finger</keyword>
<dbReference type="InterPro" id="IPR034732">
    <property type="entry name" value="EPHD"/>
</dbReference>
<evidence type="ECO:0000313" key="6">
    <source>
        <dbReference type="EMBL" id="CAK9167738.1"/>
    </source>
</evidence>
<feature type="region of interest" description="Disordered" evidence="4">
    <location>
        <begin position="582"/>
        <end position="607"/>
    </location>
</feature>
<dbReference type="PANTHER" id="PTHR13793:SF140">
    <property type="entry name" value="HISTONE-LYSINE N-METHYLTRANSFERASE ATX2"/>
    <property type="match status" value="1"/>
</dbReference>
<evidence type="ECO:0000256" key="3">
    <source>
        <dbReference type="ARBA" id="ARBA00022833"/>
    </source>
</evidence>
<dbReference type="PANTHER" id="PTHR13793">
    <property type="entry name" value="PHD FINGER PROTEINS"/>
    <property type="match status" value="1"/>
</dbReference>
<evidence type="ECO:0000256" key="1">
    <source>
        <dbReference type="ARBA" id="ARBA00022723"/>
    </source>
</evidence>
<keyword evidence="1" id="KW-0479">Metal-binding</keyword>
<dbReference type="GO" id="GO:0005634">
    <property type="term" value="C:nucleus"/>
    <property type="evidence" value="ECO:0007669"/>
    <property type="project" value="UniProtKB-ARBA"/>
</dbReference>
<evidence type="ECO:0000259" key="5">
    <source>
        <dbReference type="PROSITE" id="PS51805"/>
    </source>
</evidence>
<dbReference type="GO" id="GO:0008270">
    <property type="term" value="F:zinc ion binding"/>
    <property type="evidence" value="ECO:0007669"/>
    <property type="project" value="UniProtKB-KW"/>
</dbReference>
<dbReference type="SUPFAM" id="SSF82199">
    <property type="entry name" value="SET domain"/>
    <property type="match status" value="1"/>
</dbReference>
<accession>A0ABC8TEB1</accession>
<dbReference type="InterPro" id="IPR050701">
    <property type="entry name" value="Histone_Mod_Regulator"/>
</dbReference>
<dbReference type="Gene3D" id="2.170.270.10">
    <property type="entry name" value="SET domain"/>
    <property type="match status" value="1"/>
</dbReference>
<proteinExistence type="predicted"/>
<evidence type="ECO:0000256" key="2">
    <source>
        <dbReference type="ARBA" id="ARBA00022771"/>
    </source>
</evidence>
<keyword evidence="7" id="KW-1185">Reference proteome</keyword>
<reference evidence="6 7" key="1">
    <citation type="submission" date="2024-02" db="EMBL/GenBank/DDBJ databases">
        <authorList>
            <person name="Vignale AGUSTIN F."/>
            <person name="Sosa J E."/>
            <person name="Modenutti C."/>
        </authorList>
    </citation>
    <scope>NUCLEOTIDE SEQUENCE [LARGE SCALE GENOMIC DNA]</scope>
</reference>
<protein>
    <recommendedName>
        <fullName evidence="5">PHD-type domain-containing protein</fullName>
    </recommendedName>
</protein>
<dbReference type="InterPro" id="IPR046341">
    <property type="entry name" value="SET_dom_sf"/>
</dbReference>
<organism evidence="6 7">
    <name type="scientific">Ilex paraguariensis</name>
    <name type="common">yerba mate</name>
    <dbReference type="NCBI Taxonomy" id="185542"/>
    <lineage>
        <taxon>Eukaryota</taxon>
        <taxon>Viridiplantae</taxon>
        <taxon>Streptophyta</taxon>
        <taxon>Embryophyta</taxon>
        <taxon>Tracheophyta</taxon>
        <taxon>Spermatophyta</taxon>
        <taxon>Magnoliopsida</taxon>
        <taxon>eudicotyledons</taxon>
        <taxon>Gunneridae</taxon>
        <taxon>Pentapetalae</taxon>
        <taxon>asterids</taxon>
        <taxon>campanulids</taxon>
        <taxon>Aquifoliales</taxon>
        <taxon>Aquifoliaceae</taxon>
        <taxon>Ilex</taxon>
    </lineage>
</organism>
<gene>
    <name evidence="6" type="ORF">ILEXP_LOCUS37025</name>
</gene>
<dbReference type="AlphaFoldDB" id="A0ABC8TEB1"/>
<name>A0ABC8TEB1_9AQUA</name>
<feature type="domain" description="PHD-type" evidence="5">
    <location>
        <begin position="1"/>
        <end position="70"/>
    </location>
</feature>
<dbReference type="Proteomes" id="UP001642360">
    <property type="component" value="Unassembled WGS sequence"/>
</dbReference>
<evidence type="ECO:0000256" key="4">
    <source>
        <dbReference type="SAM" id="MobiDB-lite"/>
    </source>
</evidence>
<sequence length="623" mass="70634">MGLTLSSFENTFVGEPCSNNSCRVAYHPLCARAAGFCAELEDEDRLHLIPVDEDEENQCIRLLSFCKKHRTPSSERLSANERITRTACRFSDYTPPNPSGCARSEPYNYFGRRGRKEPEALAAASLKRLFVENRPYLVGGYCRHELFGSTLSSNTLVGSKIAFSFQKLRTYPLDASKSILSMNEKYKFMRETFRKRLAFASTVSDLTFTFDGVIAIKPLRTLMSKTDEPYNYFGRRGRKEPEALAAASLKRLFVENRPYLVGGYCRHELFGSTLSSNTLVGSKIAFSFQKLRTYPLDASKSILSMNEKYKFMRETFRKRLAFASTVSDLTFTFDGVIAIKPLRTLMSKTDEPYNYFGRRGRKEPEALAAASLKRLFVENRPYLVGGYCRHELFGSTLSSNTLVGSKIAFSFQKLRTYPLDASKSILSMNEKYKFMRETFRKRLAFASTVSDLTFTFDGVIAIKPLRTLMSKTDGKSGIHGFGIFTKHPHRAGDMVIEYTGELVRPSIADRREHLIYNSLVDSEKRENPDHQKSVETDEKGGGIWPKFFLWPPHPQLYPIISTYVKTAVLSFTPNFTFSATAISQPPPLDSEKRENPDHQKSVETDEKGGGIVLIDELVLVLRE</sequence>